<accession>A0A835Z5X5</accession>
<name>A0A835Z5X5_9STRA</name>
<evidence type="ECO:0000259" key="2">
    <source>
        <dbReference type="PROSITE" id="PS50280"/>
    </source>
</evidence>
<dbReference type="InterPro" id="IPR001214">
    <property type="entry name" value="SET_dom"/>
</dbReference>
<feature type="domain" description="SET" evidence="2">
    <location>
        <begin position="127"/>
        <end position="271"/>
    </location>
</feature>
<dbReference type="Gene3D" id="2.170.270.10">
    <property type="entry name" value="SET domain"/>
    <property type="match status" value="1"/>
</dbReference>
<keyword evidence="4" id="KW-1185">Reference proteome</keyword>
<organism evidence="3 4">
    <name type="scientific">Tribonema minus</name>
    <dbReference type="NCBI Taxonomy" id="303371"/>
    <lineage>
        <taxon>Eukaryota</taxon>
        <taxon>Sar</taxon>
        <taxon>Stramenopiles</taxon>
        <taxon>Ochrophyta</taxon>
        <taxon>PX clade</taxon>
        <taxon>Xanthophyceae</taxon>
        <taxon>Tribonematales</taxon>
        <taxon>Tribonemataceae</taxon>
        <taxon>Tribonema</taxon>
    </lineage>
</organism>
<sequence>MGEERGAQRVQLPPPAPAHKPAVQAPVARPSPSPRAKATSVWSSAKYRTTNGAKINGDRAQKMRDDMAHGQRVRSDNAAAAKAYRLTNKAAIKERRVEKRRKDSEWAAKEGSKVKEARRKVTPHLLGWFEAAQCGEMGRGVVARCAIKKGTMLPLAAVAIREAHGQDGSYQLDSAFISVNAVSWDTVTVDGVVFDAHPKLLRGRVHQSWALASYINEARLNADVNCELFPAPHNTADDITTAYRMGSVILGAWMIVTRDVAEGEQLLTHYGTGYTREGYKVQRRIRMPASDHQFGLDVLAQLKARRIAFNVTEPCRAFAFSAVAV</sequence>
<feature type="compositionally biased region" description="Polar residues" evidence="1">
    <location>
        <begin position="40"/>
        <end position="53"/>
    </location>
</feature>
<evidence type="ECO:0000313" key="3">
    <source>
        <dbReference type="EMBL" id="KAG5186277.1"/>
    </source>
</evidence>
<protein>
    <recommendedName>
        <fullName evidence="2">SET domain-containing protein</fullName>
    </recommendedName>
</protein>
<evidence type="ECO:0000256" key="1">
    <source>
        <dbReference type="SAM" id="MobiDB-lite"/>
    </source>
</evidence>
<dbReference type="InterPro" id="IPR046341">
    <property type="entry name" value="SET_dom_sf"/>
</dbReference>
<dbReference type="PROSITE" id="PS50280">
    <property type="entry name" value="SET"/>
    <property type="match status" value="1"/>
</dbReference>
<feature type="region of interest" description="Disordered" evidence="1">
    <location>
        <begin position="1"/>
        <end position="76"/>
    </location>
</feature>
<dbReference type="Proteomes" id="UP000664859">
    <property type="component" value="Unassembled WGS sequence"/>
</dbReference>
<reference evidence="3" key="1">
    <citation type="submission" date="2021-02" db="EMBL/GenBank/DDBJ databases">
        <title>First Annotated Genome of the Yellow-green Alga Tribonema minus.</title>
        <authorList>
            <person name="Mahan K.M."/>
        </authorList>
    </citation>
    <scope>NUCLEOTIDE SEQUENCE</scope>
    <source>
        <strain evidence="3">UTEX B ZZ1240</strain>
    </source>
</reference>
<dbReference type="OrthoDB" id="3180714at2759"/>
<comment type="caution">
    <text evidence="3">The sequence shown here is derived from an EMBL/GenBank/DDBJ whole genome shotgun (WGS) entry which is preliminary data.</text>
</comment>
<dbReference type="AlphaFoldDB" id="A0A835Z5X5"/>
<proteinExistence type="predicted"/>
<dbReference type="SUPFAM" id="SSF82199">
    <property type="entry name" value="SET domain"/>
    <property type="match status" value="1"/>
</dbReference>
<gene>
    <name evidence="3" type="ORF">JKP88DRAFT_240886</name>
</gene>
<feature type="compositionally biased region" description="Low complexity" evidence="1">
    <location>
        <begin position="21"/>
        <end position="38"/>
    </location>
</feature>
<feature type="compositionally biased region" description="Basic and acidic residues" evidence="1">
    <location>
        <begin position="56"/>
        <end position="75"/>
    </location>
</feature>
<dbReference type="EMBL" id="JAFCMP010000112">
    <property type="protein sequence ID" value="KAG5186277.1"/>
    <property type="molecule type" value="Genomic_DNA"/>
</dbReference>
<evidence type="ECO:0000313" key="4">
    <source>
        <dbReference type="Proteomes" id="UP000664859"/>
    </source>
</evidence>